<gene>
    <name evidence="2" type="ORF">DRP43_05105</name>
</gene>
<dbReference type="SMART" id="SM01121">
    <property type="entry name" value="Dak1_2"/>
    <property type="match status" value="1"/>
</dbReference>
<evidence type="ECO:0000313" key="3">
    <source>
        <dbReference type="Proteomes" id="UP000271125"/>
    </source>
</evidence>
<dbReference type="InterPro" id="IPR036117">
    <property type="entry name" value="DhaL_dom_sf"/>
</dbReference>
<proteinExistence type="predicted"/>
<dbReference type="PANTHER" id="PTHR33434:SF4">
    <property type="entry name" value="PHOSPHATASE PROTEIN"/>
    <property type="match status" value="1"/>
</dbReference>
<evidence type="ECO:0000259" key="1">
    <source>
        <dbReference type="PROSITE" id="PS51480"/>
    </source>
</evidence>
<dbReference type="InterPro" id="IPR048394">
    <property type="entry name" value="FakA-like_M"/>
</dbReference>
<dbReference type="GO" id="GO:0004371">
    <property type="term" value="F:glycerone kinase activity"/>
    <property type="evidence" value="ECO:0007669"/>
    <property type="project" value="InterPro"/>
</dbReference>
<dbReference type="AlphaFoldDB" id="A0A660SE15"/>
<protein>
    <recommendedName>
        <fullName evidence="1">DhaL domain-containing protein</fullName>
    </recommendedName>
</protein>
<dbReference type="PANTHER" id="PTHR33434">
    <property type="entry name" value="DEGV DOMAIN-CONTAINING PROTEIN DR_1986-RELATED"/>
    <property type="match status" value="1"/>
</dbReference>
<dbReference type="Gene3D" id="1.25.40.340">
    <property type="match status" value="1"/>
</dbReference>
<feature type="domain" description="DhaL" evidence="1">
    <location>
        <begin position="9"/>
        <end position="199"/>
    </location>
</feature>
<dbReference type="PROSITE" id="PS51480">
    <property type="entry name" value="DHAL"/>
    <property type="match status" value="1"/>
</dbReference>
<dbReference type="EMBL" id="QNBD01000239">
    <property type="protein sequence ID" value="RKX68802.1"/>
    <property type="molecule type" value="Genomic_DNA"/>
</dbReference>
<reference evidence="2 3" key="1">
    <citation type="submission" date="2018-06" db="EMBL/GenBank/DDBJ databases">
        <title>Extensive metabolic versatility and redundancy in microbially diverse, dynamic hydrothermal sediments.</title>
        <authorList>
            <person name="Dombrowski N."/>
            <person name="Teske A."/>
            <person name="Baker B.J."/>
        </authorList>
    </citation>
    <scope>NUCLEOTIDE SEQUENCE [LARGE SCALE GENOMIC DNA]</scope>
    <source>
        <strain evidence="2">B10_G13</strain>
    </source>
</reference>
<dbReference type="InterPro" id="IPR033470">
    <property type="entry name" value="FakA-like_C"/>
</dbReference>
<dbReference type="InterPro" id="IPR050270">
    <property type="entry name" value="DegV_domain_contain"/>
</dbReference>
<dbReference type="SUPFAM" id="SSF101473">
    <property type="entry name" value="DhaL-like"/>
    <property type="match status" value="1"/>
</dbReference>
<dbReference type="GO" id="GO:0006071">
    <property type="term" value="P:glycerol metabolic process"/>
    <property type="evidence" value="ECO:0007669"/>
    <property type="project" value="InterPro"/>
</dbReference>
<accession>A0A660SE15</accession>
<dbReference type="Proteomes" id="UP000271125">
    <property type="component" value="Unassembled WGS sequence"/>
</dbReference>
<dbReference type="Pfam" id="PF13684">
    <property type="entry name" value="FakA-like_C"/>
    <property type="match status" value="1"/>
</dbReference>
<dbReference type="Pfam" id="PF21645">
    <property type="entry name" value="FakA-like_M"/>
    <property type="match status" value="1"/>
</dbReference>
<organism evidence="2 3">
    <name type="scientific">candidate division TA06 bacterium</name>
    <dbReference type="NCBI Taxonomy" id="2250710"/>
    <lineage>
        <taxon>Bacteria</taxon>
        <taxon>Bacteria division TA06</taxon>
    </lineage>
</organism>
<sequence>MTKKAISYKDFINMFSAGLNNLYEFKDYVNSLNVFPVPDGDTGSNMYITLKDALNLGENNKYDKETLKIISNNAIYSSRGNSGTILSMFIKGLFDNIPDGEDISHKDIVKSFSAGCKSARKCLDKPVEGTIITIMDETSKEMLMSMKYRDTLDQILQNGLKKAKVTLAKTPEMLPILKKAGVVDAGGQGFIYILEGMSNEYSNIYSQLEYRENSGKLSNVVFGIHRNINRKLSKVTANISIDNLKSIYSVLKLPDITSVWKRKIELKYDVEFIINSIGKEKELHSLLRKYGDSIIIVETDVATKVHIHTNQPEDVLKEVSGNIGEIRNETVEDMAQQRNDVVADMQKDYKVIVLIKNYGFESLIKGFNINNVFNVNSPSVNEIIKLINIIDCDKIIFLVADKNLEIVSKQAILNAKKSGTVLTFKNEAYLLNSLMNYNKSECYEDVIEKLQVKNGFKAANITISAKVCKFDGINLDKGDYISILDNNIIATSKDIEQCILNTLAKLKTEFSSLVTIYINNEYISKEMIDKIKMRNSDLELDIYNTGKSNFIAIISVE</sequence>
<dbReference type="Pfam" id="PF02734">
    <property type="entry name" value="Dak2"/>
    <property type="match status" value="1"/>
</dbReference>
<dbReference type="InterPro" id="IPR004007">
    <property type="entry name" value="DhaL_dom"/>
</dbReference>
<name>A0A660SE15_UNCT6</name>
<evidence type="ECO:0000313" key="2">
    <source>
        <dbReference type="EMBL" id="RKX68802.1"/>
    </source>
</evidence>
<dbReference type="SMART" id="SM01120">
    <property type="entry name" value="Dak2"/>
    <property type="match status" value="1"/>
</dbReference>
<comment type="caution">
    <text evidence="2">The sequence shown here is derived from an EMBL/GenBank/DDBJ whole genome shotgun (WGS) entry which is preliminary data.</text>
</comment>